<protein>
    <submittedName>
        <fullName evidence="6">ATP-binding cassette domain-containing protein</fullName>
    </submittedName>
</protein>
<proteinExistence type="inferred from homology"/>
<evidence type="ECO:0000256" key="1">
    <source>
        <dbReference type="ARBA" id="ARBA00005417"/>
    </source>
</evidence>
<dbReference type="InterPro" id="IPR017871">
    <property type="entry name" value="ABC_transporter-like_CS"/>
</dbReference>
<evidence type="ECO:0000259" key="5">
    <source>
        <dbReference type="PROSITE" id="PS50893"/>
    </source>
</evidence>
<keyword evidence="4 6" id="KW-0067">ATP-binding</keyword>
<evidence type="ECO:0000256" key="2">
    <source>
        <dbReference type="ARBA" id="ARBA00022448"/>
    </source>
</evidence>
<accession>A0ABU0YUM3</accession>
<sequence length="268" mass="29030">MIGLTLEGITRRFPAEGPGETTEKTVLQDISLAIEPGAFVTVVGPSGVGKTTLLRIIAGLDHGFQGRVAWSENRQPKIGMVFQEPRLAPWLSVIDNLLLIAAPGARAEALDLLDLVELAGSENALPRQLSGGMQRRAALARALLAKPDLLLLDEPLISLDSTRAERLRSHLVGYWQARKPTIVMVTHDFVEAVELSSRVIALAPESGRIALDRTIPLPHPRRVTDPAEAALLDELRDLARDWPAPSHTTEEGEAAPRASNAAMRLLTI</sequence>
<dbReference type="PANTHER" id="PTHR42788">
    <property type="entry name" value="TAURINE IMPORT ATP-BINDING PROTEIN-RELATED"/>
    <property type="match status" value="1"/>
</dbReference>
<keyword evidence="7" id="KW-1185">Reference proteome</keyword>
<gene>
    <name evidence="6" type="ORF">Q8A70_27285</name>
</gene>
<dbReference type="InterPro" id="IPR003439">
    <property type="entry name" value="ABC_transporter-like_ATP-bd"/>
</dbReference>
<evidence type="ECO:0000313" key="7">
    <source>
        <dbReference type="Proteomes" id="UP001230156"/>
    </source>
</evidence>
<dbReference type="PROSITE" id="PS50893">
    <property type="entry name" value="ABC_TRANSPORTER_2"/>
    <property type="match status" value="1"/>
</dbReference>
<comment type="caution">
    <text evidence="6">The sequence shown here is derived from an EMBL/GenBank/DDBJ whole genome shotgun (WGS) entry which is preliminary data.</text>
</comment>
<dbReference type="SUPFAM" id="SSF52540">
    <property type="entry name" value="P-loop containing nucleoside triphosphate hydrolases"/>
    <property type="match status" value="1"/>
</dbReference>
<dbReference type="Proteomes" id="UP001230156">
    <property type="component" value="Unassembled WGS sequence"/>
</dbReference>
<dbReference type="Pfam" id="PF00005">
    <property type="entry name" value="ABC_tran"/>
    <property type="match status" value="1"/>
</dbReference>
<dbReference type="InterPro" id="IPR003593">
    <property type="entry name" value="AAA+_ATPase"/>
</dbReference>
<evidence type="ECO:0000313" key="6">
    <source>
        <dbReference type="EMBL" id="MDQ7251420.1"/>
    </source>
</evidence>
<organism evidence="6 7">
    <name type="scientific">Dongia sedimenti</name>
    <dbReference type="NCBI Taxonomy" id="3064282"/>
    <lineage>
        <taxon>Bacteria</taxon>
        <taxon>Pseudomonadati</taxon>
        <taxon>Pseudomonadota</taxon>
        <taxon>Alphaproteobacteria</taxon>
        <taxon>Rhodospirillales</taxon>
        <taxon>Dongiaceae</taxon>
        <taxon>Dongia</taxon>
    </lineage>
</organism>
<evidence type="ECO:0000256" key="4">
    <source>
        <dbReference type="ARBA" id="ARBA00022840"/>
    </source>
</evidence>
<reference evidence="7" key="1">
    <citation type="submission" date="2023-08" db="EMBL/GenBank/DDBJ databases">
        <title>Rhodospirillaceae gen. nov., a novel taxon isolated from the Yangtze River Yuezi River estuary sludge.</title>
        <authorList>
            <person name="Ruan L."/>
        </authorList>
    </citation>
    <scope>NUCLEOTIDE SEQUENCE [LARGE SCALE GENOMIC DNA]</scope>
    <source>
        <strain evidence="7">R-7</strain>
    </source>
</reference>
<feature type="domain" description="ABC transporter" evidence="5">
    <location>
        <begin position="4"/>
        <end position="231"/>
    </location>
</feature>
<dbReference type="PANTHER" id="PTHR42788:SF13">
    <property type="entry name" value="ALIPHATIC SULFONATES IMPORT ATP-BINDING PROTEIN SSUB"/>
    <property type="match status" value="1"/>
</dbReference>
<dbReference type="EMBL" id="JAUYVI010000011">
    <property type="protein sequence ID" value="MDQ7251420.1"/>
    <property type="molecule type" value="Genomic_DNA"/>
</dbReference>
<keyword evidence="3" id="KW-0547">Nucleotide-binding</keyword>
<evidence type="ECO:0000256" key="3">
    <source>
        <dbReference type="ARBA" id="ARBA00022741"/>
    </source>
</evidence>
<dbReference type="InterPro" id="IPR050166">
    <property type="entry name" value="ABC_transporter_ATP-bind"/>
</dbReference>
<dbReference type="SMART" id="SM00382">
    <property type="entry name" value="AAA"/>
    <property type="match status" value="1"/>
</dbReference>
<name>A0ABU0YUM3_9PROT</name>
<dbReference type="InterPro" id="IPR027417">
    <property type="entry name" value="P-loop_NTPase"/>
</dbReference>
<dbReference type="Gene3D" id="3.40.50.300">
    <property type="entry name" value="P-loop containing nucleotide triphosphate hydrolases"/>
    <property type="match status" value="1"/>
</dbReference>
<keyword evidence="2" id="KW-0813">Transport</keyword>
<dbReference type="GO" id="GO:0005524">
    <property type="term" value="F:ATP binding"/>
    <property type="evidence" value="ECO:0007669"/>
    <property type="project" value="UniProtKB-KW"/>
</dbReference>
<comment type="similarity">
    <text evidence="1">Belongs to the ABC transporter superfamily.</text>
</comment>
<dbReference type="RefSeq" id="WP_379961775.1">
    <property type="nucleotide sequence ID" value="NZ_JAUYVI010000011.1"/>
</dbReference>
<dbReference type="PROSITE" id="PS00211">
    <property type="entry name" value="ABC_TRANSPORTER_1"/>
    <property type="match status" value="1"/>
</dbReference>